<dbReference type="InterPro" id="IPR035563">
    <property type="entry name" value="SF3As1_ubi"/>
</dbReference>
<organism evidence="10 11">
    <name type="scientific">Folsomia candida</name>
    <name type="common">Springtail</name>
    <dbReference type="NCBI Taxonomy" id="158441"/>
    <lineage>
        <taxon>Eukaryota</taxon>
        <taxon>Metazoa</taxon>
        <taxon>Ecdysozoa</taxon>
        <taxon>Arthropoda</taxon>
        <taxon>Hexapoda</taxon>
        <taxon>Collembola</taxon>
        <taxon>Entomobryomorpha</taxon>
        <taxon>Isotomoidea</taxon>
        <taxon>Isotomidae</taxon>
        <taxon>Proisotominae</taxon>
        <taxon>Folsomia</taxon>
    </lineage>
</organism>
<sequence>MPVADFADLDEGNPFAEEEHADFAQFALETADVQSATTPAPLPKPSKPIVGIIYPPPEVRNIVDKTASFVARNGPEFESRIKQNEQNNPKFNFLGQGDPYHAYYEFKVKEFQEGKATLTSSSSAPDSGIGALTTKTAAVLIDEAKKKKQSELLKQVAIPFVPKDPPGEFEFVADPPSISAIDLDIVKLTAQFVARNGRQFLSSLMTREQRNYQFDFLRPQHSLFQYFTKLLEQYTKVLIPPKDITKKLSSEDRKKILEDVKYRANWIKHIEAQRRKEEEEAERERLAYASIDWHDFVVVETVDYQAFEAGNFPAPTTPQEVGARVLLQDRILSGQMDKDAGGDDSFAAQDDTEVQDMEEDSSSSSSEDEDGDDRRAMESNPPTRAPPSLEPPRQDQVIIKKDYDPKQAKGPVKEILRPLGPEDYTISPITGERIPVSKLHEHVRIGLLDPRWKDQRDRQLLEKVNQESVYAPGSAIDDSLKQLAERRSDIFGTGVEETPIGKKHGEEERIPGMPWDPTAGLPSNLQMQNDMRMDEKKDHIGPSIESNQSSVISAGPQPPQQQLTPVVSSGPQPPSMMNQGILQSPAPPSMPPSMAGIVRPVQVPPQGMMFMHGLPGQMRPLLGMPQPGFPPFGVGPGGMPRPPLLNPMGGHGPPPPMPLMNPGPPPGGMMSMPMPPMEPEDEPLSKKAKSAEDALIPEGQFLASNASPTTFNVAVPDKPELNLNGQLIPFTMALTESISILKAKINEATGLAPGKQKLSKDGLFFKDQNSLAFYNVGDSVIVQLSLKERGGRKK</sequence>
<dbReference type="FunFam" id="1.10.10.790:FF:000001">
    <property type="entry name" value="Splicing factor 3a, subunit 1"/>
    <property type="match status" value="1"/>
</dbReference>
<dbReference type="SUPFAM" id="SSF54236">
    <property type="entry name" value="Ubiquitin-like"/>
    <property type="match status" value="1"/>
</dbReference>
<dbReference type="Gene3D" id="3.10.20.90">
    <property type="entry name" value="Phosphatidylinositol 3-kinase Catalytic Subunit, Chain A, domain 1"/>
    <property type="match status" value="1"/>
</dbReference>
<dbReference type="SUPFAM" id="SSF109905">
    <property type="entry name" value="Surp module (SWAP domain)"/>
    <property type="match status" value="2"/>
</dbReference>
<reference evidence="10 11" key="1">
    <citation type="submission" date="2015-12" db="EMBL/GenBank/DDBJ databases">
        <title>The genome of Folsomia candida.</title>
        <authorList>
            <person name="Faddeeva A."/>
            <person name="Derks M.F."/>
            <person name="Anvar Y."/>
            <person name="Smit S."/>
            <person name="Van Straalen N."/>
            <person name="Roelofs D."/>
        </authorList>
    </citation>
    <scope>NUCLEOTIDE SEQUENCE [LARGE SCALE GENOMIC DNA]</scope>
    <source>
        <strain evidence="10 11">VU population</strain>
        <tissue evidence="10">Whole body</tissue>
    </source>
</reference>
<keyword evidence="4" id="KW-0677">Repeat</keyword>
<gene>
    <name evidence="10" type="ORF">Fcan01_10040</name>
</gene>
<protein>
    <submittedName>
        <fullName evidence="10">Splicing factor 3A subunit 1</fullName>
    </submittedName>
</protein>
<dbReference type="AlphaFoldDB" id="A0A226EC89"/>
<dbReference type="GO" id="GO:0045292">
    <property type="term" value="P:mRNA cis splicing, via spliceosome"/>
    <property type="evidence" value="ECO:0007669"/>
    <property type="project" value="InterPro"/>
</dbReference>
<dbReference type="Proteomes" id="UP000198287">
    <property type="component" value="Unassembled WGS sequence"/>
</dbReference>
<evidence type="ECO:0000256" key="2">
    <source>
        <dbReference type="ARBA" id="ARBA00022664"/>
    </source>
</evidence>
<dbReference type="EMBL" id="LNIX01000004">
    <property type="protein sequence ID" value="OXA55173.1"/>
    <property type="molecule type" value="Genomic_DNA"/>
</dbReference>
<dbReference type="GO" id="GO:0071013">
    <property type="term" value="C:catalytic step 2 spliceosome"/>
    <property type="evidence" value="ECO:0007669"/>
    <property type="project" value="TreeGrafter"/>
</dbReference>
<dbReference type="FunFam" id="1.10.10.790:FF:000002">
    <property type="entry name" value="Splicing factor 3A subunit 1"/>
    <property type="match status" value="1"/>
</dbReference>
<keyword evidence="3" id="KW-0747">Spliceosome</keyword>
<feature type="region of interest" description="Disordered" evidence="7">
    <location>
        <begin position="352"/>
        <end position="396"/>
    </location>
</feature>
<dbReference type="GO" id="GO:0003723">
    <property type="term" value="F:RNA binding"/>
    <property type="evidence" value="ECO:0007669"/>
    <property type="project" value="InterPro"/>
</dbReference>
<evidence type="ECO:0000313" key="11">
    <source>
        <dbReference type="Proteomes" id="UP000198287"/>
    </source>
</evidence>
<keyword evidence="5" id="KW-0508">mRNA splicing</keyword>
<feature type="compositionally biased region" description="Acidic residues" evidence="7">
    <location>
        <begin position="352"/>
        <end position="371"/>
    </location>
</feature>
<feature type="region of interest" description="Disordered" evidence="7">
    <location>
        <begin position="537"/>
        <end position="578"/>
    </location>
</feature>
<dbReference type="SMART" id="SM00213">
    <property type="entry name" value="UBQ"/>
    <property type="match status" value="1"/>
</dbReference>
<dbReference type="InterPro" id="IPR022030">
    <property type="entry name" value="SF3A1_dom"/>
</dbReference>
<dbReference type="Pfam" id="PF12230">
    <property type="entry name" value="PRP21_like_P"/>
    <property type="match status" value="1"/>
</dbReference>
<dbReference type="SMART" id="SM00648">
    <property type="entry name" value="SWAP"/>
    <property type="match status" value="2"/>
</dbReference>
<dbReference type="Gene3D" id="1.10.10.790">
    <property type="entry name" value="Surp module"/>
    <property type="match status" value="2"/>
</dbReference>
<feature type="domain" description="SURP motif" evidence="9">
    <location>
        <begin position="185"/>
        <end position="227"/>
    </location>
</feature>
<evidence type="ECO:0000256" key="5">
    <source>
        <dbReference type="ARBA" id="ARBA00023187"/>
    </source>
</evidence>
<name>A0A226EC89_FOLCA</name>
<feature type="compositionally biased region" description="Polar residues" evidence="7">
    <location>
        <begin position="563"/>
        <end position="578"/>
    </location>
</feature>
<keyword evidence="6" id="KW-0539">Nucleus</keyword>
<dbReference type="GO" id="GO:0071004">
    <property type="term" value="C:U2-type prespliceosome"/>
    <property type="evidence" value="ECO:0007669"/>
    <property type="project" value="TreeGrafter"/>
</dbReference>
<dbReference type="Pfam" id="PF01805">
    <property type="entry name" value="Surp"/>
    <property type="match status" value="2"/>
</dbReference>
<dbReference type="OMA" id="HAYYRHR"/>
<dbReference type="OrthoDB" id="447637at2759"/>
<feature type="domain" description="Ubiquitin-like" evidence="8">
    <location>
        <begin position="711"/>
        <end position="791"/>
    </location>
</feature>
<dbReference type="InterPro" id="IPR045146">
    <property type="entry name" value="SF3A1"/>
</dbReference>
<evidence type="ECO:0000313" key="10">
    <source>
        <dbReference type="EMBL" id="OXA55173.1"/>
    </source>
</evidence>
<dbReference type="GO" id="GO:0000381">
    <property type="term" value="P:regulation of alternative mRNA splicing, via spliceosome"/>
    <property type="evidence" value="ECO:0007669"/>
    <property type="project" value="TreeGrafter"/>
</dbReference>
<comment type="caution">
    <text evidence="10">The sequence shown here is derived from an EMBL/GenBank/DDBJ whole genome shotgun (WGS) entry which is preliminary data.</text>
</comment>
<dbReference type="PANTHER" id="PTHR15316:SF1">
    <property type="entry name" value="SPLICING FACTOR 3A SUBUNIT 1"/>
    <property type="match status" value="1"/>
</dbReference>
<evidence type="ECO:0000256" key="7">
    <source>
        <dbReference type="SAM" id="MobiDB-lite"/>
    </source>
</evidence>
<evidence type="ECO:0000259" key="9">
    <source>
        <dbReference type="PROSITE" id="PS50128"/>
    </source>
</evidence>
<evidence type="ECO:0000256" key="4">
    <source>
        <dbReference type="ARBA" id="ARBA00022737"/>
    </source>
</evidence>
<evidence type="ECO:0000259" key="8">
    <source>
        <dbReference type="PROSITE" id="PS50053"/>
    </source>
</evidence>
<dbReference type="PROSITE" id="PS50053">
    <property type="entry name" value="UBIQUITIN_2"/>
    <property type="match status" value="1"/>
</dbReference>
<accession>A0A226EC89</accession>
<dbReference type="InterPro" id="IPR035967">
    <property type="entry name" value="SWAP/Surp_sf"/>
</dbReference>
<feature type="domain" description="SURP motif" evidence="9">
    <location>
        <begin position="62"/>
        <end position="104"/>
    </location>
</feature>
<keyword evidence="2" id="KW-0507">mRNA processing</keyword>
<dbReference type="CDD" id="cd01800">
    <property type="entry name" value="Ubl_SF3a120"/>
    <property type="match status" value="1"/>
</dbReference>
<evidence type="ECO:0000256" key="6">
    <source>
        <dbReference type="ARBA" id="ARBA00023242"/>
    </source>
</evidence>
<keyword evidence="11" id="KW-1185">Reference proteome</keyword>
<dbReference type="InterPro" id="IPR000061">
    <property type="entry name" value="Surp"/>
</dbReference>
<dbReference type="PANTHER" id="PTHR15316">
    <property type="entry name" value="SPLICEOSOME ASSOCIATED PROTEIN 114/SWAP SPLICING FACTOR-RELATED"/>
    <property type="match status" value="1"/>
</dbReference>
<proteinExistence type="predicted"/>
<dbReference type="GO" id="GO:0005686">
    <property type="term" value="C:U2 snRNP"/>
    <property type="evidence" value="ECO:0007669"/>
    <property type="project" value="UniProtKB-ARBA"/>
</dbReference>
<dbReference type="STRING" id="158441.A0A226EC89"/>
<dbReference type="InterPro" id="IPR000626">
    <property type="entry name" value="Ubiquitin-like_dom"/>
</dbReference>
<dbReference type="PROSITE" id="PS50128">
    <property type="entry name" value="SURP"/>
    <property type="match status" value="2"/>
</dbReference>
<comment type="subcellular location">
    <subcellularLocation>
        <location evidence="1">Nucleus</location>
    </subcellularLocation>
</comment>
<evidence type="ECO:0000256" key="1">
    <source>
        <dbReference type="ARBA" id="ARBA00004123"/>
    </source>
</evidence>
<dbReference type="Pfam" id="PF00240">
    <property type="entry name" value="ubiquitin"/>
    <property type="match status" value="1"/>
</dbReference>
<dbReference type="InterPro" id="IPR029071">
    <property type="entry name" value="Ubiquitin-like_domsf"/>
</dbReference>
<evidence type="ECO:0000256" key="3">
    <source>
        <dbReference type="ARBA" id="ARBA00022728"/>
    </source>
</evidence>